<evidence type="ECO:0000259" key="2">
    <source>
        <dbReference type="Pfam" id="PF03599"/>
    </source>
</evidence>
<feature type="domain" description="CO dehydrogenase/acetyl-CoA synthase delta subunit TIM barrel" evidence="2">
    <location>
        <begin position="15"/>
        <end position="131"/>
    </location>
</feature>
<dbReference type="Pfam" id="PF03599">
    <property type="entry name" value="CdhD"/>
    <property type="match status" value="1"/>
</dbReference>
<keyword evidence="4" id="KW-1185">Reference proteome</keyword>
<dbReference type="InterPro" id="IPR016041">
    <property type="entry name" value="Ac-CoA_synth_d_su_TIM-brl"/>
</dbReference>
<keyword evidence="1" id="KW-0812">Transmembrane</keyword>
<name>A0A1G5LD09_9FIRM</name>
<feature type="transmembrane region" description="Helical" evidence="1">
    <location>
        <begin position="154"/>
        <end position="177"/>
    </location>
</feature>
<feature type="transmembrane region" description="Helical" evidence="1">
    <location>
        <begin position="249"/>
        <end position="271"/>
    </location>
</feature>
<gene>
    <name evidence="3" type="ORF">SAMN03080606_04261</name>
</gene>
<dbReference type="NCBIfam" id="NF040863">
    <property type="entry name" value="HgcA_corrinoid"/>
    <property type="match status" value="1"/>
</dbReference>
<dbReference type="STRING" id="1120976.SAMN03080606_04261"/>
<feature type="transmembrane region" description="Helical" evidence="1">
    <location>
        <begin position="189"/>
        <end position="216"/>
    </location>
</feature>
<evidence type="ECO:0000313" key="3">
    <source>
        <dbReference type="EMBL" id="SCZ10130.1"/>
    </source>
</evidence>
<dbReference type="AlphaFoldDB" id="A0A1G5LD09"/>
<accession>A0A1G5LD09</accession>
<dbReference type="Gene3D" id="3.40.50.11600">
    <property type="match status" value="1"/>
</dbReference>
<sequence length="314" mass="35183">MAVRVGLGRFNYKISPGLYAIGNPDDKSEVLVTANYKLTIDQLRKELFEESFWVLVIDTNGVNVWCAAGKGTFSTEEVIYQVKKNKIEDLVSHRRLILPQLAAPGVVIQEIRKYTGFQPSYGPVRAADIKDFKKNGYNATEKMRRVIFNIEDRLWVSLLEFAITLKYLPIIYMYFVLQSMLEKRLLTLPEILLASFISTIPYFITIVIGTVVFAALLPYLPFRALSLKAAVLGFAWVVLIIIKGNSFLYSNLISIIGHSLLMISIISYLGLNFTGSTTYTSFSGVQKETLATVPILALSSVLGCLLLIVNLFVN</sequence>
<organism evidence="3 4">
    <name type="scientific">Alkaliphilus peptidifermentans DSM 18978</name>
    <dbReference type="NCBI Taxonomy" id="1120976"/>
    <lineage>
        <taxon>Bacteria</taxon>
        <taxon>Bacillati</taxon>
        <taxon>Bacillota</taxon>
        <taxon>Clostridia</taxon>
        <taxon>Peptostreptococcales</taxon>
        <taxon>Natronincolaceae</taxon>
        <taxon>Alkaliphilus</taxon>
    </lineage>
</organism>
<keyword evidence="1" id="KW-0472">Membrane</keyword>
<evidence type="ECO:0000313" key="4">
    <source>
        <dbReference type="Proteomes" id="UP000198636"/>
    </source>
</evidence>
<protein>
    <submittedName>
        <fullName evidence="3">CO dehydrogenase/acetyl-CoA synthase delta subunit</fullName>
    </submittedName>
</protein>
<feature type="transmembrane region" description="Helical" evidence="1">
    <location>
        <begin position="291"/>
        <end position="313"/>
    </location>
</feature>
<dbReference type="Proteomes" id="UP000198636">
    <property type="component" value="Unassembled WGS sequence"/>
</dbReference>
<dbReference type="EMBL" id="FMUS01000048">
    <property type="protein sequence ID" value="SCZ10130.1"/>
    <property type="molecule type" value="Genomic_DNA"/>
</dbReference>
<keyword evidence="1" id="KW-1133">Transmembrane helix</keyword>
<evidence type="ECO:0000256" key="1">
    <source>
        <dbReference type="SAM" id="Phobius"/>
    </source>
</evidence>
<proteinExistence type="predicted"/>
<feature type="transmembrane region" description="Helical" evidence="1">
    <location>
        <begin position="222"/>
        <end position="242"/>
    </location>
</feature>
<reference evidence="3 4" key="1">
    <citation type="submission" date="2016-10" db="EMBL/GenBank/DDBJ databases">
        <authorList>
            <person name="de Groot N.N."/>
        </authorList>
    </citation>
    <scope>NUCLEOTIDE SEQUENCE [LARGE SCALE GENOMIC DNA]</scope>
    <source>
        <strain evidence="3 4">DSM 18978</strain>
    </source>
</reference>